<organism evidence="6 7">
    <name type="scientific">Methylomonas koyamae</name>
    <dbReference type="NCBI Taxonomy" id="702114"/>
    <lineage>
        <taxon>Bacteria</taxon>
        <taxon>Pseudomonadati</taxon>
        <taxon>Pseudomonadota</taxon>
        <taxon>Gammaproteobacteria</taxon>
        <taxon>Methylococcales</taxon>
        <taxon>Methylococcaceae</taxon>
        <taxon>Methylomonas</taxon>
    </lineage>
</organism>
<feature type="domain" description="HTH tetR-type" evidence="5">
    <location>
        <begin position="7"/>
        <end position="67"/>
    </location>
</feature>
<protein>
    <submittedName>
        <fullName evidence="6">Transcriptional regulator</fullName>
    </submittedName>
</protein>
<dbReference type="PANTHER" id="PTHR30055">
    <property type="entry name" value="HTH-TYPE TRANSCRIPTIONAL REGULATOR RUTR"/>
    <property type="match status" value="1"/>
</dbReference>
<dbReference type="PANTHER" id="PTHR30055:SF234">
    <property type="entry name" value="HTH-TYPE TRANSCRIPTIONAL REGULATOR BETI"/>
    <property type="match status" value="1"/>
</dbReference>
<dbReference type="Proteomes" id="UP000077628">
    <property type="component" value="Unassembled WGS sequence"/>
</dbReference>
<dbReference type="InterPro" id="IPR009057">
    <property type="entry name" value="Homeodomain-like_sf"/>
</dbReference>
<dbReference type="InterPro" id="IPR050109">
    <property type="entry name" value="HTH-type_TetR-like_transc_reg"/>
</dbReference>
<proteinExistence type="predicted"/>
<evidence type="ECO:0000313" key="6">
    <source>
        <dbReference type="EMBL" id="OAI26301.1"/>
    </source>
</evidence>
<evidence type="ECO:0000256" key="1">
    <source>
        <dbReference type="ARBA" id="ARBA00023015"/>
    </source>
</evidence>
<dbReference type="STRING" id="702114.A1355_19000"/>
<evidence type="ECO:0000259" key="5">
    <source>
        <dbReference type="PROSITE" id="PS50977"/>
    </source>
</evidence>
<dbReference type="AlphaFoldDB" id="A0A177P7Y9"/>
<dbReference type="Pfam" id="PF17937">
    <property type="entry name" value="TetR_C_28"/>
    <property type="match status" value="1"/>
</dbReference>
<evidence type="ECO:0000256" key="3">
    <source>
        <dbReference type="ARBA" id="ARBA00023163"/>
    </source>
</evidence>
<dbReference type="Gene3D" id="1.10.357.10">
    <property type="entry name" value="Tetracycline Repressor, domain 2"/>
    <property type="match status" value="1"/>
</dbReference>
<dbReference type="InterPro" id="IPR001647">
    <property type="entry name" value="HTH_TetR"/>
</dbReference>
<dbReference type="OrthoDB" id="6860332at2"/>
<dbReference type="InterPro" id="IPR041479">
    <property type="entry name" value="TetR_CgmR_C"/>
</dbReference>
<keyword evidence="7" id="KW-1185">Reference proteome</keyword>
<keyword evidence="2 4" id="KW-0238">DNA-binding</keyword>
<dbReference type="RefSeq" id="WP_064024797.1">
    <property type="nucleotide sequence ID" value="NZ_LUUK01000030.1"/>
</dbReference>
<reference evidence="7" key="1">
    <citation type="submission" date="2016-03" db="EMBL/GenBank/DDBJ databases">
        <authorList>
            <person name="Heylen K."/>
            <person name="De Vos P."/>
            <person name="Vekeman B."/>
        </authorList>
    </citation>
    <scope>NUCLEOTIDE SEQUENCE [LARGE SCALE GENOMIC DNA]</scope>
    <source>
        <strain evidence="7">R-45383</strain>
    </source>
</reference>
<dbReference type="EMBL" id="LUUK01000030">
    <property type="protein sequence ID" value="OAI26301.1"/>
    <property type="molecule type" value="Genomic_DNA"/>
</dbReference>
<dbReference type="PRINTS" id="PR00455">
    <property type="entry name" value="HTHTETR"/>
</dbReference>
<evidence type="ECO:0000256" key="2">
    <source>
        <dbReference type="ARBA" id="ARBA00023125"/>
    </source>
</evidence>
<gene>
    <name evidence="6" type="ORF">A1355_19000</name>
</gene>
<comment type="caution">
    <text evidence="6">The sequence shown here is derived from an EMBL/GenBank/DDBJ whole genome shotgun (WGS) entry which is preliminary data.</text>
</comment>
<sequence>MKRTQKTNTREGLLDAAEAVVIEQGVGAMTLEAVAARAGISKGGLLYHFPSKDAVVRGMVSRIASIVRERFAADLANEPPGQGRHARALLHMLLDTEGSLAPRLQRVAGPLLGAASNNPKMLEPIQNFFQGVHQGMLNDGFPADRSWLVLAALDGLKYWKIFGILHPSEQDLAGLRLLLTRIIDEASL</sequence>
<feature type="DNA-binding region" description="H-T-H motif" evidence="4">
    <location>
        <begin position="30"/>
        <end position="49"/>
    </location>
</feature>
<keyword evidence="1" id="KW-0805">Transcription regulation</keyword>
<dbReference type="GO" id="GO:0003700">
    <property type="term" value="F:DNA-binding transcription factor activity"/>
    <property type="evidence" value="ECO:0007669"/>
    <property type="project" value="TreeGrafter"/>
</dbReference>
<accession>A0A177P7Y9</accession>
<evidence type="ECO:0000256" key="4">
    <source>
        <dbReference type="PROSITE-ProRule" id="PRU00335"/>
    </source>
</evidence>
<keyword evidence="3" id="KW-0804">Transcription</keyword>
<dbReference type="GO" id="GO:0000976">
    <property type="term" value="F:transcription cis-regulatory region binding"/>
    <property type="evidence" value="ECO:0007669"/>
    <property type="project" value="TreeGrafter"/>
</dbReference>
<dbReference type="Pfam" id="PF00440">
    <property type="entry name" value="TetR_N"/>
    <property type="match status" value="1"/>
</dbReference>
<dbReference type="PROSITE" id="PS50977">
    <property type="entry name" value="HTH_TETR_2"/>
    <property type="match status" value="1"/>
</dbReference>
<name>A0A177P7Y9_9GAMM</name>
<dbReference type="SUPFAM" id="SSF46689">
    <property type="entry name" value="Homeodomain-like"/>
    <property type="match status" value="1"/>
</dbReference>
<evidence type="ECO:0000313" key="7">
    <source>
        <dbReference type="Proteomes" id="UP000077628"/>
    </source>
</evidence>